<accession>Q254Q8</accession>
<gene>
    <name evidence="4" type="primary">incA1</name>
    <name evidence="4" type="ordered locus">CF0458</name>
</gene>
<organism evidence="4 5">
    <name type="scientific">Chlamydia felis (strain Fe/C-56)</name>
    <name type="common">Chlamydophila felis</name>
    <dbReference type="NCBI Taxonomy" id="264202"/>
    <lineage>
        <taxon>Bacteria</taxon>
        <taxon>Pseudomonadati</taxon>
        <taxon>Chlamydiota</taxon>
        <taxon>Chlamydiia</taxon>
        <taxon>Chlamydiales</taxon>
        <taxon>Chlamydiaceae</taxon>
        <taxon>Chlamydia/Chlamydophila group</taxon>
        <taxon>Chlamydia</taxon>
    </lineage>
</organism>
<keyword evidence="5" id="KW-1185">Reference proteome</keyword>
<feature type="transmembrane region" description="Helical" evidence="3">
    <location>
        <begin position="95"/>
        <end position="117"/>
    </location>
</feature>
<proteinExistence type="predicted"/>
<evidence type="ECO:0000256" key="2">
    <source>
        <dbReference type="SAM" id="MobiDB-lite"/>
    </source>
</evidence>
<evidence type="ECO:0000313" key="5">
    <source>
        <dbReference type="Proteomes" id="UP000001260"/>
    </source>
</evidence>
<sequence>MSAPVENPSPMLSQVPDIRSGEREIQERNTGTTLVPGHSQTTTTLAKRTPVSEKGTFLQRALHFMKIISAVALLAVGIAALICLQFGVVVSTSSLILMIAILLVSFIVVIIAIQGSLPSQIARQMKQQVQQLGQENDRLHAEVDTLQQANVELSEQITQLQHLHTKLSDFGDKLETHTGDFRDLIVDFKNSLEGFKSIGDKIENFISPFEKLAKSLHDTFSKEGVQELVVSVGALRDSLGNFKGLIEENKLILAQMKEDAERRKTQIRFLESRKQELEQVCSTLTASIASLRTSTENLKNVEGRITNSIANDRGASPSSTTVSAETDLDVSGDLEDNSDQQEDESQL</sequence>
<dbReference type="HOGENOM" id="CLU_072760_0_0_0"/>
<evidence type="ECO:0000313" key="4">
    <source>
        <dbReference type="EMBL" id="BAE81230.1"/>
    </source>
</evidence>
<dbReference type="OrthoDB" id="18035at2"/>
<evidence type="ECO:0000256" key="3">
    <source>
        <dbReference type="SAM" id="Phobius"/>
    </source>
</evidence>
<dbReference type="Proteomes" id="UP000001260">
    <property type="component" value="Chromosome"/>
</dbReference>
<dbReference type="EMBL" id="AP006861">
    <property type="protein sequence ID" value="BAE81230.1"/>
    <property type="molecule type" value="Genomic_DNA"/>
</dbReference>
<evidence type="ECO:0000256" key="1">
    <source>
        <dbReference type="SAM" id="Coils"/>
    </source>
</evidence>
<dbReference type="STRING" id="264202.CF0458"/>
<feature type="transmembrane region" description="Helical" evidence="3">
    <location>
        <begin position="67"/>
        <end position="89"/>
    </location>
</feature>
<reference evidence="4 5" key="1">
    <citation type="journal article" date="2006" name="DNA Res.">
        <title>Genome sequence of the cat pathogen, Chlamydophila felis.</title>
        <authorList>
            <person name="Azuma Y."/>
            <person name="Hirakawa H."/>
            <person name="Yamashita A."/>
            <person name="Cai Y."/>
            <person name="Rahman M.A."/>
            <person name="Suzuki H."/>
            <person name="Mitaku S."/>
            <person name="Toh H."/>
            <person name="Goto S."/>
            <person name="Murakami T."/>
            <person name="Sugi K."/>
            <person name="Hayashi H."/>
            <person name="Fukushi H."/>
            <person name="Hattori M."/>
            <person name="Kuhara S."/>
            <person name="Shirai M."/>
        </authorList>
    </citation>
    <scope>NUCLEOTIDE SEQUENCE [LARGE SCALE GENOMIC DNA]</scope>
    <source>
        <strain evidence="4 5">Fe/C-56</strain>
    </source>
</reference>
<feature type="coiled-coil region" evidence="1">
    <location>
        <begin position="122"/>
        <end position="163"/>
    </location>
</feature>
<protein>
    <submittedName>
        <fullName evidence="4">Inclusion membrane protein</fullName>
    </submittedName>
</protein>
<feature type="compositionally biased region" description="Polar residues" evidence="2">
    <location>
        <begin position="309"/>
        <end position="324"/>
    </location>
</feature>
<keyword evidence="3" id="KW-1133">Transmembrane helix</keyword>
<name>Q254Q8_CHLFF</name>
<dbReference type="Gene3D" id="1.20.1170.10">
    <property type="match status" value="1"/>
</dbReference>
<feature type="coiled-coil region" evidence="1">
    <location>
        <begin position="253"/>
        <end position="287"/>
    </location>
</feature>
<dbReference type="RefSeq" id="WP_011458010.1">
    <property type="nucleotide sequence ID" value="NC_007899.1"/>
</dbReference>
<keyword evidence="1" id="KW-0175">Coiled coil</keyword>
<dbReference type="AlphaFoldDB" id="Q254Q8"/>
<keyword evidence="3" id="KW-0812">Transmembrane</keyword>
<dbReference type="KEGG" id="cfe:CF0458"/>
<feature type="region of interest" description="Disordered" evidence="2">
    <location>
        <begin position="309"/>
        <end position="347"/>
    </location>
</feature>
<feature type="compositionally biased region" description="Acidic residues" evidence="2">
    <location>
        <begin position="326"/>
        <end position="347"/>
    </location>
</feature>
<keyword evidence="3" id="KW-0472">Membrane</keyword>